<keyword evidence="2" id="KW-0645">Protease</keyword>
<dbReference type="EMBL" id="DRUB01000131">
    <property type="protein sequence ID" value="HHR96511.1"/>
    <property type="molecule type" value="Genomic_DNA"/>
</dbReference>
<dbReference type="InterPro" id="IPR002142">
    <property type="entry name" value="Peptidase_S49"/>
</dbReference>
<dbReference type="Gene3D" id="6.20.330.10">
    <property type="match status" value="1"/>
</dbReference>
<keyword evidence="3" id="KW-0378">Hydrolase</keyword>
<evidence type="ECO:0000256" key="4">
    <source>
        <dbReference type="ARBA" id="ARBA00022825"/>
    </source>
</evidence>
<evidence type="ECO:0000256" key="1">
    <source>
        <dbReference type="ARBA" id="ARBA00008683"/>
    </source>
</evidence>
<organism evidence="7">
    <name type="scientific">Ignisphaera aggregans</name>
    <dbReference type="NCBI Taxonomy" id="334771"/>
    <lineage>
        <taxon>Archaea</taxon>
        <taxon>Thermoproteota</taxon>
        <taxon>Thermoprotei</taxon>
        <taxon>Desulfurococcales</taxon>
        <taxon>Desulfurococcaceae</taxon>
        <taxon>Ignisphaera</taxon>
    </lineage>
</organism>
<dbReference type="InterPro" id="IPR029045">
    <property type="entry name" value="ClpP/crotonase-like_dom_sf"/>
</dbReference>
<dbReference type="CDD" id="cd07023">
    <property type="entry name" value="S49_Sppa_N_C"/>
    <property type="match status" value="1"/>
</dbReference>
<gene>
    <name evidence="7" type="primary">sppA</name>
    <name evidence="8" type="ORF">ENL47_06815</name>
    <name evidence="7" type="ORF">ENM84_05505</name>
</gene>
<keyword evidence="5" id="KW-1133">Transmembrane helix</keyword>
<keyword evidence="5" id="KW-0472">Membrane</keyword>
<dbReference type="NCBIfam" id="TIGR00706">
    <property type="entry name" value="SppA_dom"/>
    <property type="match status" value="1"/>
</dbReference>
<dbReference type="PANTHER" id="PTHR42987">
    <property type="entry name" value="PEPTIDASE S49"/>
    <property type="match status" value="1"/>
</dbReference>
<feature type="transmembrane region" description="Helical" evidence="5">
    <location>
        <begin position="7"/>
        <end position="28"/>
    </location>
</feature>
<reference evidence="7" key="1">
    <citation type="journal article" date="2020" name="mSystems">
        <title>Genome- and Community-Level Interaction Insights into Carbon Utilization and Element Cycling Functions of Hydrothermarchaeota in Hydrothermal Sediment.</title>
        <authorList>
            <person name="Zhou Z."/>
            <person name="Liu Y."/>
            <person name="Xu W."/>
            <person name="Pan J."/>
            <person name="Luo Z.H."/>
            <person name="Li M."/>
        </authorList>
    </citation>
    <scope>NUCLEOTIDE SEQUENCE [LARGE SCALE GENOMIC DNA]</scope>
    <source>
        <strain evidence="8">SpSt-1</strain>
        <strain evidence="7">SpSt-1121</strain>
    </source>
</reference>
<dbReference type="InterPro" id="IPR047272">
    <property type="entry name" value="S49_SppA_C"/>
</dbReference>
<evidence type="ECO:0000259" key="6">
    <source>
        <dbReference type="Pfam" id="PF01343"/>
    </source>
</evidence>
<evidence type="ECO:0000313" key="8">
    <source>
        <dbReference type="EMBL" id="HHR96511.1"/>
    </source>
</evidence>
<dbReference type="SUPFAM" id="SSF52096">
    <property type="entry name" value="ClpP/crotonase"/>
    <property type="match status" value="1"/>
</dbReference>
<evidence type="ECO:0000256" key="3">
    <source>
        <dbReference type="ARBA" id="ARBA00022801"/>
    </source>
</evidence>
<dbReference type="GO" id="GO:0006508">
    <property type="term" value="P:proteolysis"/>
    <property type="evidence" value="ECO:0007669"/>
    <property type="project" value="UniProtKB-KW"/>
</dbReference>
<protein>
    <submittedName>
        <fullName evidence="7">Signal peptide peptidase SppA</fullName>
    </submittedName>
</protein>
<evidence type="ECO:0000313" key="7">
    <source>
        <dbReference type="EMBL" id="HHP82103.1"/>
    </source>
</evidence>
<evidence type="ECO:0000256" key="5">
    <source>
        <dbReference type="SAM" id="Phobius"/>
    </source>
</evidence>
<proteinExistence type="inferred from homology"/>
<name>A0A7C5XIS9_9CREN</name>
<evidence type="ECO:0000256" key="2">
    <source>
        <dbReference type="ARBA" id="ARBA00022670"/>
    </source>
</evidence>
<dbReference type="AlphaFoldDB" id="A0A7C5XIS9"/>
<accession>A0A7C5XIS9</accession>
<dbReference type="Pfam" id="PF01343">
    <property type="entry name" value="Peptidase_S49"/>
    <property type="match status" value="1"/>
</dbReference>
<comment type="caution">
    <text evidence="7">The sequence shown here is derived from an EMBL/GenBank/DDBJ whole genome shotgun (WGS) entry which is preliminary data.</text>
</comment>
<feature type="domain" description="Peptidase S49" evidence="6">
    <location>
        <begin position="109"/>
        <end position="253"/>
    </location>
</feature>
<sequence length="306" mass="33427">MRKKTLIIILSIAIIAVIAIGIWLWSFIQQLERVMIGYVAIVRLSGTISYSKTGIFGGATITPSDVKYYVDRVASDPAAKAVVFVVDSPGGSAAASEEIYQLIKKLAEDRVVVVYAPEVLASGGYYISLPAKRIVASPHALIGSIGSVMMLINIDELLNKIGINVTIIKSGEYKDIGSEFREPTEEELEILREIVNKTANIFIDRVKECRPFISSDVFTAKVYIGVDAIDAGLVDDIGTLDKAIKLAKELAGIPDYAPIIEIEKPKSLLELIFGGTTQLNDINVLNNVIPIEFANKVLYLWIPGRE</sequence>
<comment type="similarity">
    <text evidence="1">Belongs to the peptidase S49 family.</text>
</comment>
<keyword evidence="4" id="KW-0720">Serine protease</keyword>
<keyword evidence="5" id="KW-0812">Transmembrane</keyword>
<dbReference type="PANTHER" id="PTHR42987:SF4">
    <property type="entry name" value="PROTEASE SOHB-RELATED"/>
    <property type="match status" value="1"/>
</dbReference>
<dbReference type="GO" id="GO:0008236">
    <property type="term" value="F:serine-type peptidase activity"/>
    <property type="evidence" value="ECO:0007669"/>
    <property type="project" value="UniProtKB-KW"/>
</dbReference>
<dbReference type="InterPro" id="IPR004635">
    <property type="entry name" value="Pept_S49_SppA"/>
</dbReference>
<dbReference type="EMBL" id="DRZI01000233">
    <property type="protein sequence ID" value="HHP82103.1"/>
    <property type="molecule type" value="Genomic_DNA"/>
</dbReference>
<dbReference type="Gene3D" id="3.90.226.10">
    <property type="entry name" value="2-enoyl-CoA Hydratase, Chain A, domain 1"/>
    <property type="match status" value="1"/>
</dbReference>